<dbReference type="PANTHER" id="PTHR10984">
    <property type="entry name" value="ENDOPLASMIC RETICULUM-GOLGI INTERMEDIATE COMPARTMENT PROTEIN"/>
    <property type="match status" value="1"/>
</dbReference>
<evidence type="ECO:0000313" key="10">
    <source>
        <dbReference type="Proteomes" id="UP000182259"/>
    </source>
</evidence>
<dbReference type="Proteomes" id="UP000182259">
    <property type="component" value="Chromosome VII"/>
</dbReference>
<dbReference type="GO" id="GO:0033116">
    <property type="term" value="C:endoplasmic reticulum-Golgi intermediate compartment membrane"/>
    <property type="evidence" value="ECO:0007669"/>
    <property type="project" value="UniProtKB-SubCell"/>
</dbReference>
<feature type="transmembrane region" description="Helical" evidence="6">
    <location>
        <begin position="20"/>
        <end position="42"/>
    </location>
</feature>
<protein>
    <recommendedName>
        <fullName evidence="6">Endoplasmic reticulum-Golgi intermediate compartment protein</fullName>
    </recommendedName>
</protein>
<evidence type="ECO:0000256" key="6">
    <source>
        <dbReference type="RuleBase" id="RU369013"/>
    </source>
</evidence>
<dbReference type="GO" id="GO:0006888">
    <property type="term" value="P:endoplasmic reticulum to Golgi vesicle-mediated transport"/>
    <property type="evidence" value="ECO:0007669"/>
    <property type="project" value="UniProtKB-UniRule"/>
</dbReference>
<evidence type="ECO:0000256" key="2">
    <source>
        <dbReference type="ARBA" id="ARBA00005648"/>
    </source>
</evidence>
<dbReference type="Pfam" id="PF13850">
    <property type="entry name" value="ERGIC_N"/>
    <property type="match status" value="1"/>
</dbReference>
<dbReference type="GO" id="GO:0006890">
    <property type="term" value="P:retrograde vesicle-mediated transport, Golgi to endoplasmic reticulum"/>
    <property type="evidence" value="ECO:0007669"/>
    <property type="project" value="TreeGrafter"/>
</dbReference>
<evidence type="ECO:0000313" key="9">
    <source>
        <dbReference type="EMBL" id="SGZ58954.1"/>
    </source>
</evidence>
<feature type="transmembrane region" description="Helical" evidence="6">
    <location>
        <begin position="376"/>
        <end position="398"/>
    </location>
</feature>
<comment type="similarity">
    <text evidence="2 6">Belongs to the ERGIC family.</text>
</comment>
<feature type="domain" description="Endoplasmic reticulum vesicle transporter N-terminal" evidence="8">
    <location>
        <begin position="8"/>
        <end position="96"/>
    </location>
</feature>
<keyword evidence="6" id="KW-0333">Golgi apparatus</keyword>
<dbReference type="GO" id="GO:0030134">
    <property type="term" value="C:COPII-coated ER to Golgi transport vesicle"/>
    <property type="evidence" value="ECO:0007669"/>
    <property type="project" value="TreeGrafter"/>
</dbReference>
<keyword evidence="3 6" id="KW-0812">Transmembrane</keyword>
<proteinExistence type="inferred from homology"/>
<feature type="domain" description="Endoplasmic reticulum vesicle transporter C-terminal" evidence="7">
    <location>
        <begin position="149"/>
        <end position="399"/>
    </location>
</feature>
<dbReference type="InterPro" id="IPR039542">
    <property type="entry name" value="Erv_N"/>
</dbReference>
<comment type="function">
    <text evidence="6">Plays a role in transport between endoplasmic reticulum and Golgi.</text>
</comment>
<dbReference type="EMBL" id="LT635770">
    <property type="protein sequence ID" value="SGZ58954.1"/>
    <property type="molecule type" value="Genomic_DNA"/>
</dbReference>
<dbReference type="Pfam" id="PF07970">
    <property type="entry name" value="COPIIcoated_ERV"/>
    <property type="match status" value="1"/>
</dbReference>
<dbReference type="InterPro" id="IPR012936">
    <property type="entry name" value="Erv_C"/>
</dbReference>
<evidence type="ECO:0000256" key="4">
    <source>
        <dbReference type="ARBA" id="ARBA00022989"/>
    </source>
</evidence>
<organism evidence="9 10">
    <name type="scientific">Sungouiella intermedia</name>
    <dbReference type="NCBI Taxonomy" id="45354"/>
    <lineage>
        <taxon>Eukaryota</taxon>
        <taxon>Fungi</taxon>
        <taxon>Dikarya</taxon>
        <taxon>Ascomycota</taxon>
        <taxon>Saccharomycotina</taxon>
        <taxon>Pichiomycetes</taxon>
        <taxon>Metschnikowiaceae</taxon>
        <taxon>Sungouiella</taxon>
    </lineage>
</organism>
<name>A0A1L0C7V2_9ASCO</name>
<comment type="subcellular location">
    <subcellularLocation>
        <location evidence="6">Endoplasmic reticulum membrane</location>
        <topology evidence="6">Multi-pass membrane protein</topology>
    </subcellularLocation>
    <subcellularLocation>
        <location evidence="6">Endoplasmic reticulum-Golgi intermediate compartment membrane</location>
        <topology evidence="6">Multi-pass membrane protein</topology>
    </subcellularLocation>
    <subcellularLocation>
        <location evidence="6">Golgi apparatus membrane</location>
        <topology evidence="6">Multi-pass membrane protein</topology>
    </subcellularLocation>
    <subcellularLocation>
        <location evidence="1">Membrane</location>
        <topology evidence="1">Multi-pass membrane protein</topology>
    </subcellularLocation>
</comment>
<keyword evidence="6" id="KW-0256">Endoplasmic reticulum</keyword>
<keyword evidence="5 6" id="KW-0472">Membrane</keyword>
<gene>
    <name evidence="9" type="ORF">SAMEA4029009_CIC11G00000003203</name>
</gene>
<reference evidence="9 10" key="1">
    <citation type="submission" date="2016-10" db="EMBL/GenBank/DDBJ databases">
        <authorList>
            <person name="de Groot N.N."/>
        </authorList>
    </citation>
    <scope>NUCLEOTIDE SEQUENCE [LARGE SCALE GENOMIC DNA]</scope>
    <source>
        <strain evidence="9 10">PYCC 4715</strain>
    </source>
</reference>
<dbReference type="GO" id="GO:0005789">
    <property type="term" value="C:endoplasmic reticulum membrane"/>
    <property type="evidence" value="ECO:0007669"/>
    <property type="project" value="UniProtKB-SubCell"/>
</dbReference>
<dbReference type="AlphaFoldDB" id="A0A1L0C7V2"/>
<dbReference type="GO" id="GO:0000139">
    <property type="term" value="C:Golgi membrane"/>
    <property type="evidence" value="ECO:0007669"/>
    <property type="project" value="UniProtKB-SubCell"/>
</dbReference>
<keyword evidence="6" id="KW-0813">Transport</keyword>
<keyword evidence="4 6" id="KW-1133">Transmembrane helix</keyword>
<dbReference type="PANTHER" id="PTHR10984:SF25">
    <property type="entry name" value="ENDOPLASMIC RETICULUM-GOLGI INTERMEDIATE COMPARTMENT PROTEIN 3"/>
    <property type="match status" value="1"/>
</dbReference>
<evidence type="ECO:0000256" key="5">
    <source>
        <dbReference type="ARBA" id="ARBA00023136"/>
    </source>
</evidence>
<dbReference type="InterPro" id="IPR045888">
    <property type="entry name" value="Erv"/>
</dbReference>
<evidence type="ECO:0000256" key="1">
    <source>
        <dbReference type="ARBA" id="ARBA00004141"/>
    </source>
</evidence>
<evidence type="ECO:0000259" key="7">
    <source>
        <dbReference type="Pfam" id="PF07970"/>
    </source>
</evidence>
<keyword evidence="6" id="KW-0931">ER-Golgi transport</keyword>
<sequence length="415" mass="46075">MSSRPRLLSLDAFSKTVEDARVRTASGGMITLVCVIIVLMLIRNEYNDYMSVIVRPELVVNRDVNKQLDINLDITFPHIPCGVMTLDILDLTGDLHLDVVQSGFEMFRVLGRTEIKDDLPILSRVTEIDEVCKGLTKEEADQGKACGSCYGALPQDENKYCCNTCEAVRLAYAVKEWGFFDGAKIKQCEDEGYVAKMTERINNNEGCRIKGSAKINRISGNLHFAPGTPLSRQGRHLHDVSLWGKYSDKFSVDHIINHFSFGSDPSSSLPLASSENEETAPSIHPLDGYLFENGLKDHVASYYLSVVSTRFEFLEGKKEPVETNQFSVITHDRPIVGGRDGDHQNTLHAQGGYPGVMFNFDISPMKIINREEYAKTWSGFILGVVSSIAGVLTVGAVLDRSVWAAEQVLKGKKNM</sequence>
<accession>A0A1L0C7V2</accession>
<evidence type="ECO:0000256" key="3">
    <source>
        <dbReference type="ARBA" id="ARBA00022692"/>
    </source>
</evidence>
<evidence type="ECO:0000259" key="8">
    <source>
        <dbReference type="Pfam" id="PF13850"/>
    </source>
</evidence>